<sequence>MAQQRDLLKYGSRLAGRRIRLLFIKLLLHHQPPHSPLEVDLVEEPLDTAVFDALSYRVDNEPRDWTRGLAVSDTRDYYFALAGIVKGLPLGIVDYSRTWREAACQVGLMTLMETGPPESRLTYDARLKVDDNITSEDSFDEFWRILVCNRDDKLELEQSAPESMGMSFGYYHLNLKLTLGKGWERDADLFKLHWAVLSCLDDQFQTSFNKTHGQLFLISEGNRMGWAPTTASPGDSIGIFQGSRIPFAARDAGGGGGWLYGGGCYIHGCMDGELWDAEEALWKLEMFV</sequence>
<dbReference type="PANTHER" id="PTHR24148">
    <property type="entry name" value="ANKYRIN REPEAT DOMAIN-CONTAINING PROTEIN 39 HOMOLOG-RELATED"/>
    <property type="match status" value="1"/>
</dbReference>
<organism evidence="1 2">
    <name type="scientific">Fusarium zealandicum</name>
    <dbReference type="NCBI Taxonomy" id="1053134"/>
    <lineage>
        <taxon>Eukaryota</taxon>
        <taxon>Fungi</taxon>
        <taxon>Dikarya</taxon>
        <taxon>Ascomycota</taxon>
        <taxon>Pezizomycotina</taxon>
        <taxon>Sordariomycetes</taxon>
        <taxon>Hypocreomycetidae</taxon>
        <taxon>Hypocreales</taxon>
        <taxon>Nectriaceae</taxon>
        <taxon>Fusarium</taxon>
        <taxon>Fusarium staphyleae species complex</taxon>
    </lineage>
</organism>
<name>A0A8H4UNT8_9HYPO</name>
<comment type="caution">
    <text evidence="1">The sequence shown here is derived from an EMBL/GenBank/DDBJ whole genome shotgun (WGS) entry which is preliminary data.</text>
</comment>
<gene>
    <name evidence="1" type="ORF">FZEAL_3486</name>
</gene>
<dbReference type="OrthoDB" id="4476201at2759"/>
<dbReference type="InterPro" id="IPR052895">
    <property type="entry name" value="HetReg/Transcr_Mod"/>
</dbReference>
<reference evidence="1" key="2">
    <citation type="submission" date="2020-05" db="EMBL/GenBank/DDBJ databases">
        <authorList>
            <person name="Kim H.-S."/>
            <person name="Proctor R.H."/>
            <person name="Brown D.W."/>
        </authorList>
    </citation>
    <scope>NUCLEOTIDE SEQUENCE</scope>
    <source>
        <strain evidence="1">NRRL 22465</strain>
    </source>
</reference>
<keyword evidence="2" id="KW-1185">Reference proteome</keyword>
<dbReference type="Proteomes" id="UP000635477">
    <property type="component" value="Unassembled WGS sequence"/>
</dbReference>
<reference evidence="1" key="1">
    <citation type="journal article" date="2020" name="BMC Genomics">
        <title>Correction to: Identification and distribution of gene clusters required for synthesis of sphingolipid metabolism inhibitors in diverse species of the filamentous fungus Fusarium.</title>
        <authorList>
            <person name="Kim H.S."/>
            <person name="Lohmar J.M."/>
            <person name="Busman M."/>
            <person name="Brown D.W."/>
            <person name="Naumann T.A."/>
            <person name="Divon H.H."/>
            <person name="Lysoe E."/>
            <person name="Uhlig S."/>
            <person name="Proctor R.H."/>
        </authorList>
    </citation>
    <scope>NUCLEOTIDE SEQUENCE</scope>
    <source>
        <strain evidence="1">NRRL 22465</strain>
    </source>
</reference>
<dbReference type="AlphaFoldDB" id="A0A8H4UNT8"/>
<proteinExistence type="predicted"/>
<evidence type="ECO:0000313" key="2">
    <source>
        <dbReference type="Proteomes" id="UP000635477"/>
    </source>
</evidence>
<dbReference type="EMBL" id="JABEYC010000223">
    <property type="protein sequence ID" value="KAF4980551.1"/>
    <property type="molecule type" value="Genomic_DNA"/>
</dbReference>
<evidence type="ECO:0000313" key="1">
    <source>
        <dbReference type="EMBL" id="KAF4980551.1"/>
    </source>
</evidence>
<dbReference type="PANTHER" id="PTHR24148:SF64">
    <property type="entry name" value="HETEROKARYON INCOMPATIBILITY DOMAIN-CONTAINING PROTEIN"/>
    <property type="match status" value="1"/>
</dbReference>
<protein>
    <submittedName>
        <fullName evidence="1">Uncharacterized protein</fullName>
    </submittedName>
</protein>
<accession>A0A8H4UNT8</accession>
<dbReference type="Pfam" id="PF26639">
    <property type="entry name" value="Het-6_barrel"/>
    <property type="match status" value="1"/>
</dbReference>